<accession>A0A518BZK8</accession>
<sequence length="32" mass="3640">MGRKRHSAKEIVNKLREAEVAAGRFSAAQHKY</sequence>
<evidence type="ECO:0000313" key="1">
    <source>
        <dbReference type="EMBL" id="QDU72406.1"/>
    </source>
</evidence>
<dbReference type="KEGG" id="mcad:Pan265_22710"/>
<dbReference type="AlphaFoldDB" id="A0A518BZK8"/>
<organism evidence="1 2">
    <name type="scientific">Mucisphaera calidilacus</name>
    <dbReference type="NCBI Taxonomy" id="2527982"/>
    <lineage>
        <taxon>Bacteria</taxon>
        <taxon>Pseudomonadati</taxon>
        <taxon>Planctomycetota</taxon>
        <taxon>Phycisphaerae</taxon>
        <taxon>Phycisphaerales</taxon>
        <taxon>Phycisphaeraceae</taxon>
        <taxon>Mucisphaera</taxon>
    </lineage>
</organism>
<protein>
    <submittedName>
        <fullName evidence="1">Uncharacterized protein</fullName>
    </submittedName>
</protein>
<dbReference type="Proteomes" id="UP000320386">
    <property type="component" value="Chromosome"/>
</dbReference>
<name>A0A518BZK8_9BACT</name>
<keyword evidence="2" id="KW-1185">Reference proteome</keyword>
<evidence type="ECO:0000313" key="2">
    <source>
        <dbReference type="Proteomes" id="UP000320386"/>
    </source>
</evidence>
<dbReference type="EMBL" id="CP036280">
    <property type="protein sequence ID" value="QDU72406.1"/>
    <property type="molecule type" value="Genomic_DNA"/>
</dbReference>
<reference evidence="1 2" key="1">
    <citation type="submission" date="2019-02" db="EMBL/GenBank/DDBJ databases">
        <title>Deep-cultivation of Planctomycetes and their phenomic and genomic characterization uncovers novel biology.</title>
        <authorList>
            <person name="Wiegand S."/>
            <person name="Jogler M."/>
            <person name="Boedeker C."/>
            <person name="Pinto D."/>
            <person name="Vollmers J."/>
            <person name="Rivas-Marin E."/>
            <person name="Kohn T."/>
            <person name="Peeters S.H."/>
            <person name="Heuer A."/>
            <person name="Rast P."/>
            <person name="Oberbeckmann S."/>
            <person name="Bunk B."/>
            <person name="Jeske O."/>
            <person name="Meyerdierks A."/>
            <person name="Storesund J.E."/>
            <person name="Kallscheuer N."/>
            <person name="Luecker S."/>
            <person name="Lage O.M."/>
            <person name="Pohl T."/>
            <person name="Merkel B.J."/>
            <person name="Hornburger P."/>
            <person name="Mueller R.-W."/>
            <person name="Bruemmer F."/>
            <person name="Labrenz M."/>
            <person name="Spormann A.M."/>
            <person name="Op den Camp H."/>
            <person name="Overmann J."/>
            <person name="Amann R."/>
            <person name="Jetten M.S.M."/>
            <person name="Mascher T."/>
            <person name="Medema M.H."/>
            <person name="Devos D.P."/>
            <person name="Kaster A.-K."/>
            <person name="Ovreas L."/>
            <person name="Rohde M."/>
            <person name="Galperin M.Y."/>
            <person name="Jogler C."/>
        </authorList>
    </citation>
    <scope>NUCLEOTIDE SEQUENCE [LARGE SCALE GENOMIC DNA]</scope>
    <source>
        <strain evidence="1 2">Pan265</strain>
    </source>
</reference>
<proteinExistence type="predicted"/>
<gene>
    <name evidence="1" type="ORF">Pan265_22710</name>
</gene>